<dbReference type="Pfam" id="PF00355">
    <property type="entry name" value="Rieske"/>
    <property type="match status" value="1"/>
</dbReference>
<keyword evidence="8" id="KW-1185">Reference proteome</keyword>
<evidence type="ECO:0000256" key="5">
    <source>
        <dbReference type="ARBA" id="ARBA00023014"/>
    </source>
</evidence>
<keyword evidence="1" id="KW-0001">2Fe-2S</keyword>
<dbReference type="InterPro" id="IPR036922">
    <property type="entry name" value="Rieske_2Fe-2S_sf"/>
</dbReference>
<dbReference type="PANTHER" id="PTHR21266">
    <property type="entry name" value="IRON-SULFUR DOMAIN CONTAINING PROTEIN"/>
    <property type="match status" value="1"/>
</dbReference>
<dbReference type="InterPro" id="IPR050584">
    <property type="entry name" value="Cholesterol_7-desaturase"/>
</dbReference>
<dbReference type="PROSITE" id="PS51296">
    <property type="entry name" value="RIESKE"/>
    <property type="match status" value="1"/>
</dbReference>
<gene>
    <name evidence="7" type="ORF">GCM10023322_76490</name>
</gene>
<keyword evidence="3" id="KW-0560">Oxidoreductase</keyword>
<evidence type="ECO:0000256" key="4">
    <source>
        <dbReference type="ARBA" id="ARBA00023004"/>
    </source>
</evidence>
<keyword evidence="4" id="KW-0408">Iron</keyword>
<dbReference type="Pfam" id="PF19301">
    <property type="entry name" value="LigXa_C"/>
    <property type="match status" value="1"/>
</dbReference>
<dbReference type="Gene3D" id="3.90.380.10">
    <property type="entry name" value="Naphthalene 1,2-dioxygenase Alpha Subunit, Chain A, domain 1"/>
    <property type="match status" value="1"/>
</dbReference>
<protein>
    <submittedName>
        <fullName evidence="7">Aromatic ring-hydroxylating dioxygenase subunit alpha</fullName>
    </submittedName>
</protein>
<dbReference type="SUPFAM" id="SSF55961">
    <property type="entry name" value="Bet v1-like"/>
    <property type="match status" value="1"/>
</dbReference>
<dbReference type="RefSeq" id="WP_345638184.1">
    <property type="nucleotide sequence ID" value="NZ_BAABJQ010000040.1"/>
</dbReference>
<organism evidence="7 8">
    <name type="scientific">Rugosimonospora acidiphila</name>
    <dbReference type="NCBI Taxonomy" id="556531"/>
    <lineage>
        <taxon>Bacteria</taxon>
        <taxon>Bacillati</taxon>
        <taxon>Actinomycetota</taxon>
        <taxon>Actinomycetes</taxon>
        <taxon>Micromonosporales</taxon>
        <taxon>Micromonosporaceae</taxon>
        <taxon>Rugosimonospora</taxon>
    </lineage>
</organism>
<dbReference type="Gene3D" id="2.102.10.10">
    <property type="entry name" value="Rieske [2Fe-2S] iron-sulphur domain"/>
    <property type="match status" value="1"/>
</dbReference>
<dbReference type="InterPro" id="IPR045623">
    <property type="entry name" value="LigXa_C"/>
</dbReference>
<comment type="caution">
    <text evidence="7">The sequence shown here is derived from an EMBL/GenBank/DDBJ whole genome shotgun (WGS) entry which is preliminary data.</text>
</comment>
<sequence length="416" mass="47170">MLSAHLNKRLTEVGAGTPMGDLLRRYWHPVAGVEQLRQARTKRVRLLGEDLVLFRGGEHTYGLIAERCEHRGCSLFYGIPGPDGLRCSYHGWLYSPEGACLEQPAESDHSRFRDRVRINAYPVRELGGLLFAYLGPAPAPVLPPFDVYTWPGAIRQAGYTVLPVNWLQPMENSLDPVHFEWLHGHYGNYVYEQQGKPPTSQIVRKHLRIGFDQFEWGIIKRRVVEGTTEDDEAWRVGHPIVFPNILRVGRNGTHGFQVRVPVDDENTLIWWYSCFRPSGVDIPPQDSVPIFEVPYQDENGELILDTVEGQDMMAWLTQGRVADRTTEHLGASDRGVVMYRQLLVSEMAKVAEGKDPIGVIREPPPSGIVELPQEEELYYRGAEGIREDIERGPGMRYSPILDQIVDLYLRQAAAHA</sequence>
<dbReference type="EMBL" id="BAABJQ010000040">
    <property type="protein sequence ID" value="GAA5199878.1"/>
    <property type="molecule type" value="Genomic_DNA"/>
</dbReference>
<dbReference type="Proteomes" id="UP001501570">
    <property type="component" value="Unassembled WGS sequence"/>
</dbReference>
<dbReference type="GO" id="GO:0051213">
    <property type="term" value="F:dioxygenase activity"/>
    <property type="evidence" value="ECO:0007669"/>
    <property type="project" value="UniProtKB-KW"/>
</dbReference>
<evidence type="ECO:0000256" key="3">
    <source>
        <dbReference type="ARBA" id="ARBA00023002"/>
    </source>
</evidence>
<dbReference type="InterPro" id="IPR017941">
    <property type="entry name" value="Rieske_2Fe-2S"/>
</dbReference>
<keyword evidence="5" id="KW-0411">Iron-sulfur</keyword>
<proteinExistence type="predicted"/>
<keyword evidence="7" id="KW-0223">Dioxygenase</keyword>
<evidence type="ECO:0000259" key="6">
    <source>
        <dbReference type="PROSITE" id="PS51296"/>
    </source>
</evidence>
<evidence type="ECO:0000313" key="8">
    <source>
        <dbReference type="Proteomes" id="UP001501570"/>
    </source>
</evidence>
<evidence type="ECO:0000313" key="7">
    <source>
        <dbReference type="EMBL" id="GAA5199878.1"/>
    </source>
</evidence>
<name>A0ABP9SRJ5_9ACTN</name>
<dbReference type="CDD" id="cd08878">
    <property type="entry name" value="RHO_alpha_C_DMO-like"/>
    <property type="match status" value="1"/>
</dbReference>
<dbReference type="PANTHER" id="PTHR21266:SF59">
    <property type="entry name" value="BLR4922 PROTEIN"/>
    <property type="match status" value="1"/>
</dbReference>
<feature type="domain" description="Rieske" evidence="6">
    <location>
        <begin position="27"/>
        <end position="132"/>
    </location>
</feature>
<dbReference type="SUPFAM" id="SSF50022">
    <property type="entry name" value="ISP domain"/>
    <property type="match status" value="1"/>
</dbReference>
<evidence type="ECO:0000256" key="1">
    <source>
        <dbReference type="ARBA" id="ARBA00022714"/>
    </source>
</evidence>
<accession>A0ABP9SRJ5</accession>
<reference evidence="8" key="1">
    <citation type="journal article" date="2019" name="Int. J. Syst. Evol. Microbiol.">
        <title>The Global Catalogue of Microorganisms (GCM) 10K type strain sequencing project: providing services to taxonomists for standard genome sequencing and annotation.</title>
        <authorList>
            <consortium name="The Broad Institute Genomics Platform"/>
            <consortium name="The Broad Institute Genome Sequencing Center for Infectious Disease"/>
            <person name="Wu L."/>
            <person name="Ma J."/>
        </authorList>
    </citation>
    <scope>NUCLEOTIDE SEQUENCE [LARGE SCALE GENOMIC DNA]</scope>
    <source>
        <strain evidence="8">JCM 18304</strain>
    </source>
</reference>
<keyword evidence="2" id="KW-0479">Metal-binding</keyword>
<evidence type="ECO:0000256" key="2">
    <source>
        <dbReference type="ARBA" id="ARBA00022723"/>
    </source>
</evidence>